<keyword evidence="2" id="KW-1185">Reference proteome</keyword>
<feature type="non-terminal residue" evidence="1">
    <location>
        <position position="1"/>
    </location>
</feature>
<sequence>CFLPFLNGQHILVRTNNTPAVACINRQGGQHSLQFHTSMHTDQMEPHTSPVAQCYPCTGSSELQSGYANQGRYVI</sequence>
<accession>A0ABV0RUG5</accession>
<gene>
    <name evidence="1" type="ORF">XENOCAPTIV_018211</name>
</gene>
<dbReference type="Proteomes" id="UP001434883">
    <property type="component" value="Unassembled WGS sequence"/>
</dbReference>
<dbReference type="EMBL" id="JAHRIN010059197">
    <property type="protein sequence ID" value="MEQ2211839.1"/>
    <property type="molecule type" value="Genomic_DNA"/>
</dbReference>
<reference evidence="1 2" key="1">
    <citation type="submission" date="2021-06" db="EMBL/GenBank/DDBJ databases">
        <authorList>
            <person name="Palmer J.M."/>
        </authorList>
    </citation>
    <scope>NUCLEOTIDE SEQUENCE [LARGE SCALE GENOMIC DNA]</scope>
    <source>
        <strain evidence="1 2">XC_2019</strain>
        <tissue evidence="1">Muscle</tissue>
    </source>
</reference>
<comment type="caution">
    <text evidence="1">The sequence shown here is derived from an EMBL/GenBank/DDBJ whole genome shotgun (WGS) entry which is preliminary data.</text>
</comment>
<proteinExistence type="predicted"/>
<name>A0ABV0RUG5_9TELE</name>
<evidence type="ECO:0000313" key="2">
    <source>
        <dbReference type="Proteomes" id="UP001434883"/>
    </source>
</evidence>
<evidence type="ECO:0000313" key="1">
    <source>
        <dbReference type="EMBL" id="MEQ2211839.1"/>
    </source>
</evidence>
<organism evidence="1 2">
    <name type="scientific">Xenoophorus captivus</name>
    <dbReference type="NCBI Taxonomy" id="1517983"/>
    <lineage>
        <taxon>Eukaryota</taxon>
        <taxon>Metazoa</taxon>
        <taxon>Chordata</taxon>
        <taxon>Craniata</taxon>
        <taxon>Vertebrata</taxon>
        <taxon>Euteleostomi</taxon>
        <taxon>Actinopterygii</taxon>
        <taxon>Neopterygii</taxon>
        <taxon>Teleostei</taxon>
        <taxon>Neoteleostei</taxon>
        <taxon>Acanthomorphata</taxon>
        <taxon>Ovalentaria</taxon>
        <taxon>Atherinomorphae</taxon>
        <taxon>Cyprinodontiformes</taxon>
        <taxon>Goodeidae</taxon>
        <taxon>Xenoophorus</taxon>
    </lineage>
</organism>
<protein>
    <submittedName>
        <fullName evidence="1">Uncharacterized protein</fullName>
    </submittedName>
</protein>